<keyword evidence="7" id="KW-0131">Cell cycle</keyword>
<dbReference type="HOGENOM" id="CLU_009289_6_0_9"/>
<name>E0RWS5_BUTPB</name>
<dbReference type="Pfam" id="PF03717">
    <property type="entry name" value="PBP_dimer"/>
    <property type="match status" value="1"/>
</dbReference>
<comment type="subcellular location">
    <subcellularLocation>
        <location evidence="1">Membrane</location>
    </subcellularLocation>
</comment>
<evidence type="ECO:0000259" key="5">
    <source>
        <dbReference type="Pfam" id="PF00905"/>
    </source>
</evidence>
<dbReference type="Gene3D" id="3.90.1310.10">
    <property type="entry name" value="Penicillin-binding protein 2a (Domain 2)"/>
    <property type="match status" value="1"/>
</dbReference>
<feature type="domain" description="Penicillin-binding protein dimerisation" evidence="6">
    <location>
        <begin position="67"/>
        <end position="223"/>
    </location>
</feature>
<dbReference type="Pfam" id="PF00905">
    <property type="entry name" value="Transpeptidase"/>
    <property type="match status" value="1"/>
</dbReference>
<feature type="compositionally biased region" description="Low complexity" evidence="4">
    <location>
        <begin position="749"/>
        <end position="761"/>
    </location>
</feature>
<dbReference type="eggNOG" id="COG0768">
    <property type="taxonomic scope" value="Bacteria"/>
</dbReference>
<accession>E0RWS5</accession>
<dbReference type="GO" id="GO:0008658">
    <property type="term" value="F:penicillin binding"/>
    <property type="evidence" value="ECO:0007669"/>
    <property type="project" value="InterPro"/>
</dbReference>
<keyword evidence="7" id="KW-0132">Cell division</keyword>
<keyword evidence="8" id="KW-1185">Reference proteome</keyword>
<feature type="region of interest" description="Disordered" evidence="4">
    <location>
        <begin position="663"/>
        <end position="761"/>
    </location>
</feature>
<gene>
    <name evidence="7" type="primary">ftsI</name>
    <name evidence="7" type="ordered locus">bpr_I1867</name>
</gene>
<dbReference type="InterPro" id="IPR001460">
    <property type="entry name" value="PCN-bd_Tpept"/>
</dbReference>
<dbReference type="InterPro" id="IPR050515">
    <property type="entry name" value="Beta-lactam/transpept"/>
</dbReference>
<comment type="similarity">
    <text evidence="2">Belongs to the transpeptidase family.</text>
</comment>
<organism evidence="7 8">
    <name type="scientific">Butyrivibrio proteoclasticus (strain ATCC 51982 / DSM 14932 / B316)</name>
    <name type="common">Clostridium proteoclasticum</name>
    <dbReference type="NCBI Taxonomy" id="515622"/>
    <lineage>
        <taxon>Bacteria</taxon>
        <taxon>Bacillati</taxon>
        <taxon>Bacillota</taxon>
        <taxon>Clostridia</taxon>
        <taxon>Lachnospirales</taxon>
        <taxon>Lachnospiraceae</taxon>
        <taxon>Butyrivibrio</taxon>
    </lineage>
</organism>
<dbReference type="InterPro" id="IPR005311">
    <property type="entry name" value="PBP_dimer"/>
</dbReference>
<evidence type="ECO:0000313" key="8">
    <source>
        <dbReference type="Proteomes" id="UP000001299"/>
    </source>
</evidence>
<feature type="compositionally biased region" description="Basic and acidic residues" evidence="4">
    <location>
        <begin position="689"/>
        <end position="701"/>
    </location>
</feature>
<evidence type="ECO:0000256" key="1">
    <source>
        <dbReference type="ARBA" id="ARBA00004370"/>
    </source>
</evidence>
<dbReference type="Gene3D" id="3.40.710.10">
    <property type="entry name" value="DD-peptidase/beta-lactamase superfamily"/>
    <property type="match status" value="1"/>
</dbReference>
<feature type="compositionally biased region" description="Low complexity" evidence="4">
    <location>
        <begin position="670"/>
        <end position="684"/>
    </location>
</feature>
<dbReference type="KEGG" id="bpb:bpr_I1867"/>
<dbReference type="Proteomes" id="UP000001299">
    <property type="component" value="Chromosome 1"/>
</dbReference>
<dbReference type="SUPFAM" id="SSF56519">
    <property type="entry name" value="Penicillin binding protein dimerisation domain"/>
    <property type="match status" value="1"/>
</dbReference>
<dbReference type="PANTHER" id="PTHR30627">
    <property type="entry name" value="PEPTIDOGLYCAN D,D-TRANSPEPTIDASE"/>
    <property type="match status" value="1"/>
</dbReference>
<feature type="domain" description="Penicillin-binding protein transpeptidase" evidence="5">
    <location>
        <begin position="273"/>
        <end position="625"/>
    </location>
</feature>
<dbReference type="GO" id="GO:0005886">
    <property type="term" value="C:plasma membrane"/>
    <property type="evidence" value="ECO:0007669"/>
    <property type="project" value="TreeGrafter"/>
</dbReference>
<evidence type="ECO:0000256" key="2">
    <source>
        <dbReference type="ARBA" id="ARBA00007171"/>
    </source>
</evidence>
<dbReference type="InterPro" id="IPR036138">
    <property type="entry name" value="PBP_dimer_sf"/>
</dbReference>
<evidence type="ECO:0000256" key="3">
    <source>
        <dbReference type="ARBA" id="ARBA00023136"/>
    </source>
</evidence>
<evidence type="ECO:0000256" key="4">
    <source>
        <dbReference type="SAM" id="MobiDB-lite"/>
    </source>
</evidence>
<evidence type="ECO:0000259" key="6">
    <source>
        <dbReference type="Pfam" id="PF03717"/>
    </source>
</evidence>
<dbReference type="STRING" id="515622.bpr_I1867"/>
<dbReference type="GO" id="GO:0051301">
    <property type="term" value="P:cell division"/>
    <property type="evidence" value="ECO:0007669"/>
    <property type="project" value="UniProtKB-KW"/>
</dbReference>
<dbReference type="AlphaFoldDB" id="E0RWS5"/>
<proteinExistence type="inferred from homology"/>
<dbReference type="GO" id="GO:0071555">
    <property type="term" value="P:cell wall organization"/>
    <property type="evidence" value="ECO:0007669"/>
    <property type="project" value="TreeGrafter"/>
</dbReference>
<dbReference type="PANTHER" id="PTHR30627:SF1">
    <property type="entry name" value="PEPTIDOGLYCAN D,D-TRANSPEPTIDASE FTSI"/>
    <property type="match status" value="1"/>
</dbReference>
<protein>
    <submittedName>
        <fullName evidence="7">Cell division protein FtsI</fullName>
    </submittedName>
</protein>
<dbReference type="InterPro" id="IPR012338">
    <property type="entry name" value="Beta-lactam/transpept-like"/>
</dbReference>
<dbReference type="EMBL" id="CP001810">
    <property type="protein sequence ID" value="ADL34601.1"/>
    <property type="molecule type" value="Genomic_DNA"/>
</dbReference>
<reference evidence="7 8" key="1">
    <citation type="journal article" date="2010" name="PLoS ONE">
        <title>The glycobiome of the rumen bacterium Butyrivibrio proteoclasticus B316(T) highlights adaptation to a polysaccharide-rich environment.</title>
        <authorList>
            <person name="Kelly W.J."/>
            <person name="Leahy S.C."/>
            <person name="Altermann E."/>
            <person name="Yeoman C.J."/>
            <person name="Dunne J.C."/>
            <person name="Kong Z."/>
            <person name="Pacheco D.M."/>
            <person name="Li D."/>
            <person name="Noel S.J."/>
            <person name="Moon C.D."/>
            <person name="Cookson A.L."/>
            <person name="Attwood G.T."/>
        </authorList>
    </citation>
    <scope>NUCLEOTIDE SEQUENCE [LARGE SCALE GENOMIC DNA]</scope>
    <source>
        <strain evidence="8">ATCC 51982 / DSM 14932 / B316</strain>
    </source>
</reference>
<evidence type="ECO:0000313" key="7">
    <source>
        <dbReference type="EMBL" id="ADL34601.1"/>
    </source>
</evidence>
<keyword evidence="3" id="KW-0472">Membrane</keyword>
<sequence length="761" mass="83919">MRKKRKKNVHKFTIGMKKKLVVLFILVLLAFVGLGARLIHITMNNGEEYEKQVLSQQQYDSTTLPFRRGEILDANGTILAYSEKVYNLVLDAKLLLRDEKYLEPTLKALVTYFKLDASEIRSYLSDHPTSQYYVLAKKLSYDQIADFQELITLGSEKYDENIQGIWFESGYIRKYPNNSMACDVIGFTTGDNYGMYGLEEYYNDVLSGTAGREYGYLDDDSKLERTTIPATDGDSIVTTIDGNLQNIVEKYLQEFNDEYSNNVREANGANNVGCIMMDVNSGEILAMASYPFYDLNNPRDTSRLIGMPSVDEKGNKVKGESVFDSGVYITQEMIDGFTDEQLYQNYNALWKNFCISDTYEPGSVAKPFTVATGLESGSITGNEVYSCPGFLHVGDYDIKCHNRNGDGYVSVERGIEISCNVAMMYIGQSIGVNTFSEFQRIFGFGLKTNIDLAGEARTEGLTYSASDMGPTDLAVNTFGQGFNVDMIEMISAYCSLINGGYFYEPHVVKKIVNSSGATVKNIEPRILRQTVSQSTSDKIRQYCEAVVMGDEGTGRTARPAGYRIIGKTGTAQTLPRGNRQYVVSFMGAAPADNPKVAIYVVIDRPNVLIQETATRLATVLVKKILTEALPYMNVPMTEELSEKEIQELEELREKMVTPAIVENPDAAGTEGSSGDESSSEGSSSMLTPEEAKALEAAEKSSKSSIWQAFDVDPQTGYYIDPETGDLLDPNNGSPTGYEVLPDFDGTGVSESAAAASGSSAQ</sequence>
<dbReference type="SUPFAM" id="SSF56601">
    <property type="entry name" value="beta-lactamase/transpeptidase-like"/>
    <property type="match status" value="1"/>
</dbReference>